<dbReference type="GO" id="GO:0016874">
    <property type="term" value="F:ligase activity"/>
    <property type="evidence" value="ECO:0007669"/>
    <property type="project" value="UniProtKB-KW"/>
</dbReference>
<dbReference type="NCBIfam" id="NF008292">
    <property type="entry name" value="PRK11072.1"/>
    <property type="match status" value="1"/>
</dbReference>
<organism evidence="9 10">
    <name type="scientific">Maricaulis maris</name>
    <dbReference type="NCBI Taxonomy" id="74318"/>
    <lineage>
        <taxon>Bacteria</taxon>
        <taxon>Pseudomonadati</taxon>
        <taxon>Pseudomonadota</taxon>
        <taxon>Alphaproteobacteria</taxon>
        <taxon>Maricaulales</taxon>
        <taxon>Maricaulaceae</taxon>
        <taxon>Maricaulis</taxon>
    </lineage>
</organism>
<dbReference type="Pfam" id="PF08335">
    <property type="entry name" value="GlnD_UR_UTase"/>
    <property type="match status" value="2"/>
</dbReference>
<dbReference type="GO" id="GO:0008882">
    <property type="term" value="F:[glutamate-ammonia-ligase] adenylyltransferase activity"/>
    <property type="evidence" value="ECO:0007669"/>
    <property type="project" value="InterPro"/>
</dbReference>
<dbReference type="EMBL" id="RBIM01000007">
    <property type="protein sequence ID" value="RKQ95269.1"/>
    <property type="molecule type" value="Genomic_DNA"/>
</dbReference>
<dbReference type="AlphaFoldDB" id="A0A495D3D1"/>
<evidence type="ECO:0000313" key="10">
    <source>
        <dbReference type="Proteomes" id="UP000273675"/>
    </source>
</evidence>
<dbReference type="Pfam" id="PF03710">
    <property type="entry name" value="GlnE"/>
    <property type="match status" value="2"/>
</dbReference>
<dbReference type="GO" id="GO:0005829">
    <property type="term" value="C:cytosol"/>
    <property type="evidence" value="ECO:0007669"/>
    <property type="project" value="TreeGrafter"/>
</dbReference>
<feature type="domain" description="Glutamate-ammonia ligase adenylyltransferase repeated" evidence="7">
    <location>
        <begin position="49"/>
        <end position="292"/>
    </location>
</feature>
<feature type="domain" description="PII-uridylyltransferase/Glutamine-synthetase adenylyltransferase" evidence="8">
    <location>
        <begin position="317"/>
        <end position="452"/>
    </location>
</feature>
<dbReference type="SUPFAM" id="SSF81301">
    <property type="entry name" value="Nucleotidyltransferase"/>
    <property type="match status" value="2"/>
</dbReference>
<protein>
    <submittedName>
        <fullName evidence="9">Glutamate-ammonia-ligase adenylyltransferase</fullName>
    </submittedName>
</protein>
<accession>A0A495D3D1</accession>
<keyword evidence="9" id="KW-0436">Ligase</keyword>
<name>A0A495D3D1_9PROT</name>
<dbReference type="RefSeq" id="WP_170150489.1">
    <property type="nucleotide sequence ID" value="NZ_RBIM01000007.1"/>
</dbReference>
<dbReference type="NCBIfam" id="NF010706">
    <property type="entry name" value="PRK14108.1"/>
    <property type="match status" value="1"/>
</dbReference>
<reference evidence="9 10" key="1">
    <citation type="submission" date="2018-10" db="EMBL/GenBank/DDBJ databases">
        <title>Genomic Encyclopedia of Type Strains, Phase IV (KMG-IV): sequencing the most valuable type-strain genomes for metagenomic binning, comparative biology and taxonomic classification.</title>
        <authorList>
            <person name="Goeker M."/>
        </authorList>
    </citation>
    <scope>NUCLEOTIDE SEQUENCE [LARGE SCALE GENOMIC DNA]</scope>
    <source>
        <strain evidence="9 10">DSM 4734</strain>
    </source>
</reference>
<evidence type="ECO:0000259" key="7">
    <source>
        <dbReference type="Pfam" id="PF03710"/>
    </source>
</evidence>
<dbReference type="PANTHER" id="PTHR30621:SF0">
    <property type="entry name" value="BIFUNCTIONAL GLUTAMINE SYNTHETASE ADENYLYLTRANSFERASE_ADENYLYL-REMOVING ENZYME"/>
    <property type="match status" value="1"/>
</dbReference>
<comment type="caution">
    <text evidence="9">The sequence shown here is derived from an EMBL/GenBank/DDBJ whole genome shotgun (WGS) entry which is preliminary data.</text>
</comment>
<keyword evidence="6" id="KW-0511">Multifunctional enzyme</keyword>
<dbReference type="GO" id="GO:0000820">
    <property type="term" value="P:regulation of glutamine family amino acid metabolic process"/>
    <property type="evidence" value="ECO:0007669"/>
    <property type="project" value="TreeGrafter"/>
</dbReference>
<evidence type="ECO:0000256" key="3">
    <source>
        <dbReference type="ARBA" id="ARBA00022741"/>
    </source>
</evidence>
<dbReference type="Gene3D" id="1.20.120.1510">
    <property type="match status" value="1"/>
</dbReference>
<sequence>MTEADTQSSPTLPAGLAPLPGRTPGAAAHVIAALPESVRQAVAPVEAFLDTVFAAAPYLARLAQRRPDTLAACVIETPDRLIGMAIDNLRIAGAGAPDVGELDIALRQAKSDAHLVTALADLAGVWGVRSVTGAMTRLADAALQAALHAHVRFLAEQGRAHPVDDPENPLPGVILLALGKMGTGDLNYSSDIDLVAVYDAEALSLPDSEEPRRRLPRLIQSVVKSLQDVTADGYVFRVDLRLRPDPGATPVIISTDAALNYYESLGQTWERAAWIKARASAGDTAAAARFLAHMQPFIWRRSLDYAAIDDIRGLARQIQTVGRRAEIRPAGHDLKLGRGGIREIEFYAQIPQLVFGGRDERVRAPATLAALEALRQTGAVDADVVASLSADYCDLRSWEHRVQMRQDEPSQTVPLDDDDRADLAALAGFVDRAAFEAAVEACLQRVHGHFSDQFEDDEALASEAGSLILTGVEPTPDTITTLETLGFSQPASVWATLNGWAAGRVRAVRSTRARTLFARIAPQLVDRMAATGEPDAAMTRFAAFFENLPMGVQPLSLLSNEPGLAADLIGILTLAPRLAADLARRPALLDAMLDERFSVPLDQDAPGSFRDGLGEALARAGDYEAALNAARRRVREERFRIGTQILKGTASAQSAGVAYSAMADATLAAMARAAQDETERRYGPMPGEGVILGMGKLGGRELAADSDLDIMIIYDGDDTAPAWFGRFATRIISALSAPTEEGELYTVDMQLRPSGKAGPVAVSLARFDSYYPHEAWTWEMMALTRARIIAGDGPLARAVEASFERALCRPRDAKGVRDDALAMRRRLAEAKPPRSDWDLKARPGGLQDIEFIAQTLQLIHAGKADVLRASTADALTALGEAGILPAGEVKLLTETLQLELGVLQMIRCAHGSGFDPAQASSGFAARLAELAGCRKIEALSAALGTRMAEVRKVFGRRVGKM</sequence>
<dbReference type="InterPro" id="IPR043519">
    <property type="entry name" value="NT_sf"/>
</dbReference>
<gene>
    <name evidence="9" type="ORF">C7435_2958</name>
</gene>
<evidence type="ECO:0000259" key="8">
    <source>
        <dbReference type="Pfam" id="PF08335"/>
    </source>
</evidence>
<evidence type="ECO:0000256" key="2">
    <source>
        <dbReference type="ARBA" id="ARBA00022695"/>
    </source>
</evidence>
<dbReference type="Proteomes" id="UP000273675">
    <property type="component" value="Unassembled WGS sequence"/>
</dbReference>
<dbReference type="Gene3D" id="1.20.120.330">
    <property type="entry name" value="Nucleotidyltransferases domain 2"/>
    <property type="match status" value="2"/>
</dbReference>
<dbReference type="SUPFAM" id="SSF81593">
    <property type="entry name" value="Nucleotidyltransferase substrate binding subunit/domain"/>
    <property type="match status" value="2"/>
</dbReference>
<dbReference type="InterPro" id="IPR013546">
    <property type="entry name" value="PII_UdlTrfase/GS_AdlTrfase"/>
</dbReference>
<feature type="domain" description="Glutamate-ammonia ligase adenylyltransferase repeated" evidence="7">
    <location>
        <begin position="567"/>
        <end position="798"/>
    </location>
</feature>
<keyword evidence="4" id="KW-0067">ATP-binding</keyword>
<evidence type="ECO:0000256" key="5">
    <source>
        <dbReference type="ARBA" id="ARBA00022842"/>
    </source>
</evidence>
<dbReference type="InterPro" id="IPR023057">
    <property type="entry name" value="GlnE"/>
</dbReference>
<dbReference type="Gene3D" id="3.30.460.10">
    <property type="entry name" value="Beta Polymerase, domain 2"/>
    <property type="match status" value="2"/>
</dbReference>
<dbReference type="CDD" id="cd05401">
    <property type="entry name" value="NT_GlnE_GlnD_like"/>
    <property type="match status" value="2"/>
</dbReference>
<keyword evidence="2 9" id="KW-0548">Nucleotidyltransferase</keyword>
<keyword evidence="3" id="KW-0547">Nucleotide-binding</keyword>
<evidence type="ECO:0000256" key="4">
    <source>
        <dbReference type="ARBA" id="ARBA00022840"/>
    </source>
</evidence>
<evidence type="ECO:0000256" key="1">
    <source>
        <dbReference type="ARBA" id="ARBA00022679"/>
    </source>
</evidence>
<dbReference type="PANTHER" id="PTHR30621">
    <property type="entry name" value="GLUTAMINE SYNTHETASE ADENYLYLTRANSFERASE"/>
    <property type="match status" value="1"/>
</dbReference>
<keyword evidence="1 9" id="KW-0808">Transferase</keyword>
<dbReference type="GO" id="GO:0005524">
    <property type="term" value="F:ATP binding"/>
    <property type="evidence" value="ECO:0007669"/>
    <property type="project" value="UniProtKB-KW"/>
</dbReference>
<keyword evidence="5" id="KW-0460">Magnesium</keyword>
<proteinExistence type="predicted"/>
<evidence type="ECO:0000256" key="6">
    <source>
        <dbReference type="ARBA" id="ARBA00023268"/>
    </source>
</evidence>
<evidence type="ECO:0000313" key="9">
    <source>
        <dbReference type="EMBL" id="RKQ95269.1"/>
    </source>
</evidence>
<feature type="domain" description="PII-uridylyltransferase/Glutamine-synthetase adenylyltransferase" evidence="8">
    <location>
        <begin position="826"/>
        <end position="954"/>
    </location>
</feature>
<dbReference type="InterPro" id="IPR005190">
    <property type="entry name" value="GlnE_rpt_dom"/>
</dbReference>